<dbReference type="PANTHER" id="PTHR33445:SF1">
    <property type="entry name" value="ATP SYNTHASE SUBUNIT B"/>
    <property type="match status" value="1"/>
</dbReference>
<evidence type="ECO:0000256" key="13">
    <source>
        <dbReference type="ARBA" id="ARBA00025614"/>
    </source>
</evidence>
<name>A0ABU0SC64_9HYPH</name>
<evidence type="ECO:0000256" key="2">
    <source>
        <dbReference type="ARBA" id="ARBA00005513"/>
    </source>
</evidence>
<dbReference type="InterPro" id="IPR002146">
    <property type="entry name" value="ATP_synth_b/b'su_bac/chlpt"/>
</dbReference>
<evidence type="ECO:0000256" key="10">
    <source>
        <dbReference type="ARBA" id="ARBA00023136"/>
    </source>
</evidence>
<evidence type="ECO:0000256" key="16">
    <source>
        <dbReference type="RuleBase" id="RU003848"/>
    </source>
</evidence>
<evidence type="ECO:0000256" key="11">
    <source>
        <dbReference type="ARBA" id="ARBA00023310"/>
    </source>
</evidence>
<dbReference type="RefSeq" id="WP_307283236.1">
    <property type="nucleotide sequence ID" value="NZ_JAUSZT010000003.1"/>
</dbReference>
<keyword evidence="10 15" id="KW-0472">Membrane</keyword>
<dbReference type="PANTHER" id="PTHR33445">
    <property type="entry name" value="ATP SYNTHASE SUBUNIT B', CHLOROPLASTIC"/>
    <property type="match status" value="1"/>
</dbReference>
<comment type="subcellular location">
    <subcellularLocation>
        <location evidence="1">Cell inner membrane</location>
        <topology evidence="1">Single-pass membrane protein</topology>
    </subcellularLocation>
    <subcellularLocation>
        <location evidence="15">Cell membrane</location>
        <topology evidence="15">Single-pass membrane protein</topology>
    </subcellularLocation>
</comment>
<evidence type="ECO:0000256" key="1">
    <source>
        <dbReference type="ARBA" id="ARBA00004377"/>
    </source>
</evidence>
<evidence type="ECO:0000256" key="6">
    <source>
        <dbReference type="ARBA" id="ARBA00022692"/>
    </source>
</evidence>
<comment type="caution">
    <text evidence="19">The sequence shown here is derived from an EMBL/GenBank/DDBJ whole genome shotgun (WGS) entry which is preliminary data.</text>
</comment>
<dbReference type="CDD" id="cd06503">
    <property type="entry name" value="ATP-synt_Fo_b"/>
    <property type="match status" value="1"/>
</dbReference>
<keyword evidence="3 15" id="KW-0813">Transport</keyword>
<feature type="transmembrane region" description="Helical" evidence="15">
    <location>
        <begin position="69"/>
        <end position="88"/>
    </location>
</feature>
<keyword evidence="4 15" id="KW-1003">Cell membrane</keyword>
<dbReference type="HAMAP" id="MF_01398">
    <property type="entry name" value="ATP_synth_b_bprime"/>
    <property type="match status" value="1"/>
</dbReference>
<evidence type="ECO:0000256" key="12">
    <source>
        <dbReference type="ARBA" id="ARBA00025198"/>
    </source>
</evidence>
<protein>
    <recommendedName>
        <fullName evidence="15">ATP synthase subunit b</fullName>
    </recommendedName>
    <alternativeName>
        <fullName evidence="15">ATP synthase F(0) sector subunit b</fullName>
    </alternativeName>
    <alternativeName>
        <fullName evidence="15">ATPase subunit I</fullName>
    </alternativeName>
    <alternativeName>
        <fullName evidence="15">F-type ATPase subunit b</fullName>
        <shortName evidence="15">F-ATPase subunit b</shortName>
    </alternativeName>
</protein>
<keyword evidence="9 15" id="KW-0406">Ion transport</keyword>
<organism evidence="19 20">
    <name type="scientific">Phyllobacterium ifriqiyense</name>
    <dbReference type="NCBI Taxonomy" id="314238"/>
    <lineage>
        <taxon>Bacteria</taxon>
        <taxon>Pseudomonadati</taxon>
        <taxon>Pseudomonadota</taxon>
        <taxon>Alphaproteobacteria</taxon>
        <taxon>Hyphomicrobiales</taxon>
        <taxon>Phyllobacteriaceae</taxon>
        <taxon>Phyllobacterium</taxon>
    </lineage>
</organism>
<evidence type="ECO:0000256" key="4">
    <source>
        <dbReference type="ARBA" id="ARBA00022475"/>
    </source>
</evidence>
<sequence>MFVSSANAASTTDTIVAQSEAPAHTETVAPGTTPDAHAPADPTAGTHSETGHAKAVFPPFDSNHFASQLLWLAITFAVFYVFLSRVVLPRIGGIIETRRDRIATDLDQAARMKQESDEALAAYTQELADAKNTAGAIAQEARDQAKAKADAEQAEISAALEKKLSDAEASIATIKNKAMQEVGSIAEDTAAEIVKKLFGGAVDKPAISAAVKAVRG</sequence>
<keyword evidence="8 15" id="KW-1133">Transmembrane helix</keyword>
<comment type="function">
    <text evidence="13">Component of the F(0) channel, it forms part of the peripheral stalk, linking F(1) to F(0). The b'-subunit is a diverged and duplicated form of b found in plants and photosynthetic bacteria.</text>
</comment>
<dbReference type="NCBIfam" id="NF006612">
    <property type="entry name" value="PRK09174.1"/>
    <property type="match status" value="1"/>
</dbReference>
<gene>
    <name evidence="15" type="primary">atpF</name>
    <name evidence="19" type="ORF">QFZ34_003542</name>
</gene>
<proteinExistence type="inferred from homology"/>
<keyword evidence="11 15" id="KW-0066">ATP synthesis</keyword>
<keyword evidence="7 15" id="KW-0375">Hydrogen ion transport</keyword>
<keyword evidence="6 15" id="KW-0812">Transmembrane</keyword>
<evidence type="ECO:0000256" key="7">
    <source>
        <dbReference type="ARBA" id="ARBA00022781"/>
    </source>
</evidence>
<evidence type="ECO:0000256" key="5">
    <source>
        <dbReference type="ARBA" id="ARBA00022547"/>
    </source>
</evidence>
<evidence type="ECO:0000256" key="8">
    <source>
        <dbReference type="ARBA" id="ARBA00022989"/>
    </source>
</evidence>
<evidence type="ECO:0000256" key="18">
    <source>
        <dbReference type="SAM" id="MobiDB-lite"/>
    </source>
</evidence>
<accession>A0ABU0SC64</accession>
<comment type="subunit">
    <text evidence="14 15">F-type ATPases have 2 components, F(1) - the catalytic core - and F(0) - the membrane proton channel. F(1) has five subunits: alpha(3), beta(3), gamma(1), delta(1), epsilon(1). F(0) has three main subunits: a(1), b(2) and c(10-14). The alpha and beta chains form an alternating ring which encloses part of the gamma chain. F(1) is attached to F(0) by a central stalk formed by the gamma and epsilon chains, while a peripheral stalk is formed by the delta and b chains.</text>
</comment>
<feature type="region of interest" description="Disordered" evidence="18">
    <location>
        <begin position="1"/>
        <end position="51"/>
    </location>
</feature>
<dbReference type="InterPro" id="IPR050059">
    <property type="entry name" value="ATP_synthase_B_chain"/>
</dbReference>
<dbReference type="Pfam" id="PF00430">
    <property type="entry name" value="ATP-synt_B"/>
    <property type="match status" value="1"/>
</dbReference>
<keyword evidence="5 15" id="KW-0138">CF(0)</keyword>
<evidence type="ECO:0000256" key="9">
    <source>
        <dbReference type="ARBA" id="ARBA00023065"/>
    </source>
</evidence>
<reference evidence="19 20" key="1">
    <citation type="submission" date="2023-07" db="EMBL/GenBank/DDBJ databases">
        <title>Comparative genomics of wheat-associated soil bacteria to identify genetic determinants of phenazine resistance.</title>
        <authorList>
            <person name="Mouncey N."/>
        </authorList>
    </citation>
    <scope>NUCLEOTIDE SEQUENCE [LARGE SCALE GENOMIC DNA]</scope>
    <source>
        <strain evidence="19 20">W4I11</strain>
    </source>
</reference>
<feature type="compositionally biased region" description="Polar residues" evidence="18">
    <location>
        <begin position="1"/>
        <end position="17"/>
    </location>
</feature>
<dbReference type="EMBL" id="JAUSZT010000003">
    <property type="protein sequence ID" value="MDQ0998360.1"/>
    <property type="molecule type" value="Genomic_DNA"/>
</dbReference>
<evidence type="ECO:0000256" key="15">
    <source>
        <dbReference type="HAMAP-Rule" id="MF_01398"/>
    </source>
</evidence>
<evidence type="ECO:0000313" key="19">
    <source>
        <dbReference type="EMBL" id="MDQ0998360.1"/>
    </source>
</evidence>
<evidence type="ECO:0000256" key="3">
    <source>
        <dbReference type="ARBA" id="ARBA00022448"/>
    </source>
</evidence>
<evidence type="ECO:0000256" key="14">
    <source>
        <dbReference type="ARBA" id="ARBA00025830"/>
    </source>
</evidence>
<keyword evidence="20" id="KW-1185">Reference proteome</keyword>
<comment type="similarity">
    <text evidence="2 15 16">Belongs to the ATPase B chain family.</text>
</comment>
<feature type="coiled-coil region" evidence="17">
    <location>
        <begin position="106"/>
        <end position="177"/>
    </location>
</feature>
<comment type="function">
    <text evidence="12 15">F(1)F(0) ATP synthase produces ATP from ADP in the presence of a proton or sodium gradient. F-type ATPases consist of two structural domains, F(1) containing the extramembraneous catalytic core and F(0) containing the membrane proton channel, linked together by a central stalk and a peripheral stalk. During catalysis, ATP synthesis in the catalytic domain of F(1) is coupled via a rotary mechanism of the central stalk subunits to proton translocation.</text>
</comment>
<feature type="compositionally biased region" description="Low complexity" evidence="18">
    <location>
        <begin position="29"/>
        <end position="47"/>
    </location>
</feature>
<dbReference type="Proteomes" id="UP001237780">
    <property type="component" value="Unassembled WGS sequence"/>
</dbReference>
<evidence type="ECO:0000256" key="17">
    <source>
        <dbReference type="SAM" id="Coils"/>
    </source>
</evidence>
<evidence type="ECO:0000313" key="20">
    <source>
        <dbReference type="Proteomes" id="UP001237780"/>
    </source>
</evidence>
<keyword evidence="17" id="KW-0175">Coiled coil</keyword>
<dbReference type="Gene3D" id="6.10.250.1580">
    <property type="match status" value="1"/>
</dbReference>